<evidence type="ECO:0000256" key="6">
    <source>
        <dbReference type="ARBA" id="ARBA00023136"/>
    </source>
</evidence>
<dbReference type="Pfam" id="PF03006">
    <property type="entry name" value="HlyIII"/>
    <property type="match status" value="1"/>
</dbReference>
<sequence length="238" mass="26232">MTTFAPALHLQNDNIHTKIKAQMIIKDPGSSITHFIGMLCAIAGLFPLILKAASYGTTVSIVSMTVFMVSMILLYAASTTYHTFDISSNVNIVLKRLDHCMIPVLIAGSYTPVCLIVLHNIYGYVMFGIVWGIAILAIAFKLLWVTCPKWISSVLYIVMGWTCIMALPQIYSALAGAAFFWLLAGGIFYTVGGVIYAIKMPAFNAKHPNFGTHEIFHVFVMAGSLCHFILMYNFVAIM</sequence>
<dbReference type="InterPro" id="IPR004254">
    <property type="entry name" value="AdipoR/HlyIII-related"/>
</dbReference>
<feature type="transmembrane region" description="Helical" evidence="8">
    <location>
        <begin position="97"/>
        <end position="118"/>
    </location>
</feature>
<feature type="transmembrane region" description="Helical" evidence="8">
    <location>
        <begin position="32"/>
        <end position="50"/>
    </location>
</feature>
<dbReference type="EMBL" id="CZBU01000010">
    <property type="protein sequence ID" value="CUQ79434.1"/>
    <property type="molecule type" value="Genomic_DNA"/>
</dbReference>
<comment type="subcellular location">
    <subcellularLocation>
        <location evidence="1">Cell membrane</location>
        <topology evidence="1">Multi-pass membrane protein</topology>
    </subcellularLocation>
</comment>
<dbReference type="NCBIfam" id="TIGR01065">
    <property type="entry name" value="hlyIII"/>
    <property type="match status" value="1"/>
</dbReference>
<keyword evidence="7" id="KW-0862">Zinc</keyword>
<comment type="similarity">
    <text evidence="2">Belongs to the UPF0073 (Hly-III) family.</text>
</comment>
<dbReference type="PANTHER" id="PTHR20855">
    <property type="entry name" value="ADIPOR/PROGESTIN RECEPTOR-RELATED"/>
    <property type="match status" value="1"/>
</dbReference>
<keyword evidence="6 8" id="KW-0472">Membrane</keyword>
<evidence type="ECO:0000256" key="5">
    <source>
        <dbReference type="ARBA" id="ARBA00022989"/>
    </source>
</evidence>
<keyword evidence="3" id="KW-1003">Cell membrane</keyword>
<feature type="transmembrane region" description="Helical" evidence="8">
    <location>
        <begin position="56"/>
        <end position="76"/>
    </location>
</feature>
<gene>
    <name evidence="9" type="primary">yqfA</name>
    <name evidence="9" type="ORF">ERS852490_03102</name>
    <name evidence="10" type="ORF">ERS852492_01446</name>
</gene>
<evidence type="ECO:0000256" key="8">
    <source>
        <dbReference type="SAM" id="Phobius"/>
    </source>
</evidence>
<evidence type="ECO:0000313" key="12">
    <source>
        <dbReference type="Proteomes" id="UP000095780"/>
    </source>
</evidence>
<evidence type="ECO:0000256" key="4">
    <source>
        <dbReference type="ARBA" id="ARBA00022692"/>
    </source>
</evidence>
<reference evidence="11 12" key="1">
    <citation type="submission" date="2015-09" db="EMBL/GenBank/DDBJ databases">
        <authorList>
            <consortium name="Pathogen Informatics"/>
        </authorList>
    </citation>
    <scope>NUCLEOTIDE SEQUENCE [LARGE SCALE GENOMIC DNA]</scope>
    <source>
        <strain evidence="9 11">2789STDY5834875</strain>
        <strain evidence="10 12">2789STDY5834878</strain>
    </source>
</reference>
<feature type="transmembrane region" description="Helical" evidence="8">
    <location>
        <begin position="218"/>
        <end position="237"/>
    </location>
</feature>
<dbReference type="GO" id="GO:0140911">
    <property type="term" value="F:pore-forming activity"/>
    <property type="evidence" value="ECO:0007669"/>
    <property type="project" value="InterPro"/>
</dbReference>
<keyword evidence="7" id="KW-0479">Metal-binding</keyword>
<dbReference type="PANTHER" id="PTHR20855:SF3">
    <property type="entry name" value="LD03007P"/>
    <property type="match status" value="1"/>
</dbReference>
<dbReference type="GO" id="GO:0005886">
    <property type="term" value="C:plasma membrane"/>
    <property type="evidence" value="ECO:0007669"/>
    <property type="project" value="UniProtKB-SubCell"/>
</dbReference>
<dbReference type="AlphaFoldDB" id="A0A174YWA0"/>
<keyword evidence="4 8" id="KW-0812">Transmembrane</keyword>
<keyword evidence="5 8" id="KW-1133">Transmembrane helix</keyword>
<dbReference type="Proteomes" id="UP000095780">
    <property type="component" value="Unassembled WGS sequence"/>
</dbReference>
<proteinExistence type="inferred from homology"/>
<feature type="transmembrane region" description="Helical" evidence="8">
    <location>
        <begin position="177"/>
        <end position="198"/>
    </location>
</feature>
<dbReference type="GO" id="GO:0046872">
    <property type="term" value="F:metal ion binding"/>
    <property type="evidence" value="ECO:0007669"/>
    <property type="project" value="UniProtKB-KW"/>
</dbReference>
<evidence type="ECO:0000256" key="1">
    <source>
        <dbReference type="ARBA" id="ARBA00004651"/>
    </source>
</evidence>
<name>A0A174YWA0_9FIRM</name>
<evidence type="ECO:0000256" key="7">
    <source>
        <dbReference type="PIRSR" id="PIRSR604254-1"/>
    </source>
</evidence>
<accession>A0A174YWA0</accession>
<organism evidence="9 11">
    <name type="scientific">Lachnospira eligens</name>
    <dbReference type="NCBI Taxonomy" id="39485"/>
    <lineage>
        <taxon>Bacteria</taxon>
        <taxon>Bacillati</taxon>
        <taxon>Bacillota</taxon>
        <taxon>Clostridia</taxon>
        <taxon>Lachnospirales</taxon>
        <taxon>Lachnospiraceae</taxon>
        <taxon>Lachnospira</taxon>
    </lineage>
</organism>
<protein>
    <submittedName>
        <fullName evidence="9">Hemolysin</fullName>
    </submittedName>
</protein>
<dbReference type="Proteomes" id="UP000095621">
    <property type="component" value="Unassembled WGS sequence"/>
</dbReference>
<feature type="transmembrane region" description="Helical" evidence="8">
    <location>
        <begin position="124"/>
        <end position="143"/>
    </location>
</feature>
<feature type="binding site" evidence="7">
    <location>
        <position position="217"/>
    </location>
    <ligand>
        <name>Zn(2+)</name>
        <dbReference type="ChEBI" id="CHEBI:29105"/>
    </ligand>
</feature>
<feature type="binding site" evidence="7">
    <location>
        <position position="82"/>
    </location>
    <ligand>
        <name>Zn(2+)</name>
        <dbReference type="ChEBI" id="CHEBI:29105"/>
    </ligand>
</feature>
<evidence type="ECO:0000313" key="10">
    <source>
        <dbReference type="EMBL" id="CUQ84646.1"/>
    </source>
</evidence>
<feature type="transmembrane region" description="Helical" evidence="8">
    <location>
        <begin position="150"/>
        <end position="171"/>
    </location>
</feature>
<feature type="binding site" evidence="7">
    <location>
        <position position="213"/>
    </location>
    <ligand>
        <name>Zn(2+)</name>
        <dbReference type="ChEBI" id="CHEBI:29105"/>
    </ligand>
</feature>
<evidence type="ECO:0000313" key="11">
    <source>
        <dbReference type="Proteomes" id="UP000095621"/>
    </source>
</evidence>
<evidence type="ECO:0000256" key="3">
    <source>
        <dbReference type="ARBA" id="ARBA00022475"/>
    </source>
</evidence>
<dbReference type="EMBL" id="CZBV01000004">
    <property type="protein sequence ID" value="CUQ84646.1"/>
    <property type="molecule type" value="Genomic_DNA"/>
</dbReference>
<dbReference type="InterPro" id="IPR005744">
    <property type="entry name" value="Hy-lIII"/>
</dbReference>
<evidence type="ECO:0000313" key="9">
    <source>
        <dbReference type="EMBL" id="CUQ79434.1"/>
    </source>
</evidence>
<evidence type="ECO:0000256" key="2">
    <source>
        <dbReference type="ARBA" id="ARBA00008488"/>
    </source>
</evidence>